<dbReference type="Proteomes" id="UP000233786">
    <property type="component" value="Unassembled WGS sequence"/>
</dbReference>
<dbReference type="RefSeq" id="WP_044577140.1">
    <property type="nucleotide sequence ID" value="NZ_CP061007.1"/>
</dbReference>
<gene>
    <name evidence="1" type="ORF">A8926_0410</name>
</gene>
<evidence type="ECO:0000313" key="2">
    <source>
        <dbReference type="Proteomes" id="UP000233786"/>
    </source>
</evidence>
<dbReference type="AlphaFoldDB" id="A0A2N3XQF9"/>
<protein>
    <recommendedName>
        <fullName evidence="3">Excreted virulence factor EspC (Type VII ESX diderm)</fullName>
    </recommendedName>
</protein>
<organism evidence="1 2">
    <name type="scientific">Saccharopolyspora spinosa</name>
    <dbReference type="NCBI Taxonomy" id="60894"/>
    <lineage>
        <taxon>Bacteria</taxon>
        <taxon>Bacillati</taxon>
        <taxon>Actinomycetota</taxon>
        <taxon>Actinomycetes</taxon>
        <taxon>Pseudonocardiales</taxon>
        <taxon>Pseudonocardiaceae</taxon>
        <taxon>Saccharopolyspora</taxon>
    </lineage>
</organism>
<dbReference type="STRING" id="994479.GCA_000194155_07594"/>
<evidence type="ECO:0000313" key="1">
    <source>
        <dbReference type="EMBL" id="PKW12918.1"/>
    </source>
</evidence>
<comment type="caution">
    <text evidence="1">The sequence shown here is derived from an EMBL/GenBank/DDBJ whole genome shotgun (WGS) entry which is preliminary data.</text>
</comment>
<dbReference type="SUPFAM" id="SSF140453">
    <property type="entry name" value="EsxAB dimer-like"/>
    <property type="match status" value="1"/>
</dbReference>
<dbReference type="InterPro" id="IPR036689">
    <property type="entry name" value="ESAT-6-like_sf"/>
</dbReference>
<evidence type="ECO:0008006" key="3">
    <source>
        <dbReference type="Google" id="ProtNLM"/>
    </source>
</evidence>
<keyword evidence="2" id="KW-1185">Reference proteome</keyword>
<accession>A0A2N3XQF9</accession>
<proteinExistence type="predicted"/>
<dbReference type="EMBL" id="PJNB01000001">
    <property type="protein sequence ID" value="PKW12918.1"/>
    <property type="molecule type" value="Genomic_DNA"/>
</dbReference>
<name>A0A2N3XQF9_SACSN</name>
<dbReference type="OrthoDB" id="3688292at2"/>
<reference evidence="1" key="1">
    <citation type="submission" date="2017-12" db="EMBL/GenBank/DDBJ databases">
        <title>Sequencing the genomes of 1000 Actinobacteria strains.</title>
        <authorList>
            <person name="Klenk H.-P."/>
        </authorList>
    </citation>
    <scope>NUCLEOTIDE SEQUENCE [LARGE SCALE GENOMIC DNA]</scope>
    <source>
        <strain evidence="1">DSM 44228</strain>
    </source>
</reference>
<sequence>MPGYHAPADAIMRCGGNVGGMSADAKSIKDKAAGAEVPEVSWGLLGLATTYSSYRELLDKFKQHLDEMAEGLTKAGEDLTECGKDYQATDQSMAELLGKIIGDIGKTAGGGGGGGSW</sequence>